<dbReference type="AlphaFoldDB" id="A0A4S4G3V6"/>
<keyword evidence="2" id="KW-0808">Transferase</keyword>
<evidence type="ECO:0000256" key="2">
    <source>
        <dbReference type="ARBA" id="ARBA00022679"/>
    </source>
</evidence>
<sequence>MLRGSAPTSPTTRAPARSACAAAPASRPWTRRRGTCDEKRFKRYLQIGGGRVIDLYYDFLSRKAVCAPRSGFDPGDDVSPVLFPHQRDIVRWCLRGGRRAIFAAFGLGKSLMQLEIMRLILAHEGGGRCLIVCPLGVRQEFKRDAELLGLCPQFVRRTEEVVGDGLYLTNYESVRDGRLDVSLFGAVSLDEASVLRSFGSKTYQTFLQLFDDVPYRFVATATPSPNRYKELIHYAGYLGVMDTGQALTRFFQRDSTKAGNLTLYPHKEREFWLWLATWAVFVQRPSDLGYSDDGYELPPIEVVWHEVPMPDDASPAEDRDGQLSFIRDSAVSLSEAASIKRATMGARIAKAAEIVAASPDDHFVLWHDLEDERREIGRQIPEAVEVYGSQDLDERERRIVGFSDGEFRVLATKPVLSGSGCNFQRHCHREVFCGVGFKFNDFIQAIHRVQRFQQSEPVRIDIIYAEGEGHVVDALREKWRAHDDLTERMAAIIREYGLAEADAACAMRRSVGCERREESGEGWRVVNNDTVEESASMEPDSVDLIVTSIPFSNHYEYTPSYNDFGHTSGNGEFFAQMDFLTPELLRVLRPGRIYACHVKDRILFGGVTGAGLPTVDPFHAQVIAHCMGHGFDYVGMITVVTDVVRENNQTYRLGWTEQCKDGTKMGVGCPEYVLLFHKPQTDRTRGYADVPVAKGKDDYSLGRWQTDAHAFWRSSGDRLLEAADFADMDMSGRCRLFRDFTLSHVYDHEWHVSLDDAMAASGQLPTTFMALAPASWCPDVWTDVSRMRTLNTEQSRKRRQNHVCPLQFDIVDRLIERYSNPGEVVFDPFGGLMTVPLRAVSMGRQGLGTELNPGYFDDGVAYLRAHDEDAYAPTLFDVGAS</sequence>
<dbReference type="GO" id="GO:0003677">
    <property type="term" value="F:DNA binding"/>
    <property type="evidence" value="ECO:0007669"/>
    <property type="project" value="InterPro"/>
</dbReference>
<dbReference type="GO" id="GO:0032259">
    <property type="term" value="P:methylation"/>
    <property type="evidence" value="ECO:0007669"/>
    <property type="project" value="UniProtKB-KW"/>
</dbReference>
<keyword evidence="1 5" id="KW-0489">Methyltransferase</keyword>
<feature type="domain" description="Helicase ATP-binding" evidence="4">
    <location>
        <begin position="78"/>
        <end position="253"/>
    </location>
</feature>
<evidence type="ECO:0000256" key="1">
    <source>
        <dbReference type="ARBA" id="ARBA00022603"/>
    </source>
</evidence>
<dbReference type="InterPro" id="IPR027417">
    <property type="entry name" value="P-loop_NTPase"/>
</dbReference>
<dbReference type="InterPro" id="IPR002941">
    <property type="entry name" value="DNA_methylase_N4/N6"/>
</dbReference>
<dbReference type="Pfam" id="PF01555">
    <property type="entry name" value="N6_N4_Mtase"/>
    <property type="match status" value="1"/>
</dbReference>
<dbReference type="Gene3D" id="3.40.50.300">
    <property type="entry name" value="P-loop containing nucleotide triphosphate hydrolases"/>
    <property type="match status" value="2"/>
</dbReference>
<gene>
    <name evidence="5" type="ORF">E5986_08165</name>
</gene>
<dbReference type="SMART" id="SM00487">
    <property type="entry name" value="DEXDc"/>
    <property type="match status" value="1"/>
</dbReference>
<dbReference type="GO" id="GO:0008170">
    <property type="term" value="F:N-methyltransferase activity"/>
    <property type="evidence" value="ECO:0007669"/>
    <property type="project" value="InterPro"/>
</dbReference>
<feature type="region of interest" description="Disordered" evidence="3">
    <location>
        <begin position="1"/>
        <end position="26"/>
    </location>
</feature>
<dbReference type="InterPro" id="IPR014001">
    <property type="entry name" value="Helicase_ATP-bd"/>
</dbReference>
<dbReference type="SUPFAM" id="SSF53335">
    <property type="entry name" value="S-adenosyl-L-methionine-dependent methyltransferases"/>
    <property type="match status" value="1"/>
</dbReference>
<organism evidence="5 6">
    <name type="scientific">Adlercreutzia caecimuris</name>
    <dbReference type="NCBI Taxonomy" id="671266"/>
    <lineage>
        <taxon>Bacteria</taxon>
        <taxon>Bacillati</taxon>
        <taxon>Actinomycetota</taxon>
        <taxon>Coriobacteriia</taxon>
        <taxon>Eggerthellales</taxon>
        <taxon>Eggerthellaceae</taxon>
        <taxon>Adlercreutzia</taxon>
    </lineage>
</organism>
<evidence type="ECO:0000256" key="3">
    <source>
        <dbReference type="SAM" id="MobiDB-lite"/>
    </source>
</evidence>
<dbReference type="Proteomes" id="UP000308978">
    <property type="component" value="Unassembled WGS sequence"/>
</dbReference>
<proteinExistence type="predicted"/>
<dbReference type="EMBL" id="SSTJ01000010">
    <property type="protein sequence ID" value="THG36866.1"/>
    <property type="molecule type" value="Genomic_DNA"/>
</dbReference>
<accession>A0A4S4G3V6</accession>
<dbReference type="PRINTS" id="PR00508">
    <property type="entry name" value="S21N4MTFRASE"/>
</dbReference>
<evidence type="ECO:0000313" key="6">
    <source>
        <dbReference type="Proteomes" id="UP000308978"/>
    </source>
</evidence>
<protein>
    <submittedName>
        <fullName evidence="5">DNA methylase N-4</fullName>
    </submittedName>
</protein>
<feature type="compositionally biased region" description="Polar residues" evidence="3">
    <location>
        <begin position="1"/>
        <end position="12"/>
    </location>
</feature>
<reference evidence="5 6" key="1">
    <citation type="submission" date="2019-04" db="EMBL/GenBank/DDBJ databases">
        <title>Microbes associate with the intestines of laboratory mice.</title>
        <authorList>
            <person name="Navarre W."/>
            <person name="Wong E."/>
            <person name="Huang K.C."/>
            <person name="Tropini C."/>
            <person name="Ng K."/>
            <person name="Yu B."/>
        </authorList>
    </citation>
    <scope>NUCLEOTIDE SEQUENCE [LARGE SCALE GENOMIC DNA]</scope>
    <source>
        <strain evidence="5 6">NM80_B27</strain>
    </source>
</reference>
<comment type="caution">
    <text evidence="5">The sequence shown here is derived from an EMBL/GenBank/DDBJ whole genome shotgun (WGS) entry which is preliminary data.</text>
</comment>
<evidence type="ECO:0000313" key="5">
    <source>
        <dbReference type="EMBL" id="THG36866.1"/>
    </source>
</evidence>
<name>A0A4S4G3V6_9ACTN</name>
<feature type="compositionally biased region" description="Low complexity" evidence="3">
    <location>
        <begin position="13"/>
        <end position="26"/>
    </location>
</feature>
<evidence type="ECO:0000259" key="4">
    <source>
        <dbReference type="SMART" id="SM00487"/>
    </source>
</evidence>
<dbReference type="InterPro" id="IPR001091">
    <property type="entry name" value="RM_Methyltransferase"/>
</dbReference>
<dbReference type="InterPro" id="IPR029063">
    <property type="entry name" value="SAM-dependent_MTases_sf"/>
</dbReference>
<dbReference type="SUPFAM" id="SSF52540">
    <property type="entry name" value="P-loop containing nucleoside triphosphate hydrolases"/>
    <property type="match status" value="2"/>
</dbReference>
<dbReference type="Gene3D" id="3.40.50.150">
    <property type="entry name" value="Vaccinia Virus protein VP39"/>
    <property type="match status" value="1"/>
</dbReference>